<evidence type="ECO:0000313" key="2">
    <source>
        <dbReference type="EMBL" id="ONK73935.1"/>
    </source>
</evidence>
<dbReference type="Proteomes" id="UP000243459">
    <property type="component" value="Chromosome 3"/>
</dbReference>
<dbReference type="AlphaFoldDB" id="A0A5P1F6C1"/>
<accession>A0A5P1F6C1</accession>
<keyword evidence="3" id="KW-1185">Reference proteome</keyword>
<gene>
    <name evidence="2" type="ORF">A4U43_C03F1100</name>
</gene>
<evidence type="ECO:0000256" key="1">
    <source>
        <dbReference type="SAM" id="MobiDB-lite"/>
    </source>
</evidence>
<name>A0A5P1F6C1_ASPOF</name>
<dbReference type="EMBL" id="CM007383">
    <property type="protein sequence ID" value="ONK73935.1"/>
    <property type="molecule type" value="Genomic_DNA"/>
</dbReference>
<protein>
    <submittedName>
        <fullName evidence="2">Uncharacterized protein</fullName>
    </submittedName>
</protein>
<feature type="compositionally biased region" description="Basic and acidic residues" evidence="1">
    <location>
        <begin position="1"/>
        <end position="10"/>
    </location>
</feature>
<sequence>MFQRPVEKHSTPRSGVRQRPAVIYRRTPTRWVSGSPTLQTDGVSEQAPGAKSRHRGGQDGSGQFLRRCRSVRLGGFGKGFRGAKARGCILTTRGTERPPRRWPLMVVGRRLRPFFTLRASDGFQDTLYLQGKPAQFLAATGVICGPIELHVPAGGRAGIVQKTPSSWSGARMDKPDSTA</sequence>
<reference evidence="3" key="1">
    <citation type="journal article" date="2017" name="Nat. Commun.">
        <title>The asparagus genome sheds light on the origin and evolution of a young Y chromosome.</title>
        <authorList>
            <person name="Harkess A."/>
            <person name="Zhou J."/>
            <person name="Xu C."/>
            <person name="Bowers J.E."/>
            <person name="Van der Hulst R."/>
            <person name="Ayyampalayam S."/>
            <person name="Mercati F."/>
            <person name="Riccardi P."/>
            <person name="McKain M.R."/>
            <person name="Kakrana A."/>
            <person name="Tang H."/>
            <person name="Ray J."/>
            <person name="Groenendijk J."/>
            <person name="Arikit S."/>
            <person name="Mathioni S.M."/>
            <person name="Nakano M."/>
            <person name="Shan H."/>
            <person name="Telgmann-Rauber A."/>
            <person name="Kanno A."/>
            <person name="Yue Z."/>
            <person name="Chen H."/>
            <person name="Li W."/>
            <person name="Chen Y."/>
            <person name="Xu X."/>
            <person name="Zhang Y."/>
            <person name="Luo S."/>
            <person name="Chen H."/>
            <person name="Gao J."/>
            <person name="Mao Z."/>
            <person name="Pires J.C."/>
            <person name="Luo M."/>
            <person name="Kudrna D."/>
            <person name="Wing R.A."/>
            <person name="Meyers B.C."/>
            <person name="Yi K."/>
            <person name="Kong H."/>
            <person name="Lavrijsen P."/>
            <person name="Sunseri F."/>
            <person name="Falavigna A."/>
            <person name="Ye Y."/>
            <person name="Leebens-Mack J.H."/>
            <person name="Chen G."/>
        </authorList>
    </citation>
    <scope>NUCLEOTIDE SEQUENCE [LARGE SCALE GENOMIC DNA]</scope>
    <source>
        <strain evidence="3">cv. DH0086</strain>
    </source>
</reference>
<proteinExistence type="predicted"/>
<organism evidence="2 3">
    <name type="scientific">Asparagus officinalis</name>
    <name type="common">Garden asparagus</name>
    <dbReference type="NCBI Taxonomy" id="4686"/>
    <lineage>
        <taxon>Eukaryota</taxon>
        <taxon>Viridiplantae</taxon>
        <taxon>Streptophyta</taxon>
        <taxon>Embryophyta</taxon>
        <taxon>Tracheophyta</taxon>
        <taxon>Spermatophyta</taxon>
        <taxon>Magnoliopsida</taxon>
        <taxon>Liliopsida</taxon>
        <taxon>Asparagales</taxon>
        <taxon>Asparagaceae</taxon>
        <taxon>Asparagoideae</taxon>
        <taxon>Asparagus</taxon>
    </lineage>
</organism>
<feature type="compositionally biased region" description="Polar residues" evidence="1">
    <location>
        <begin position="30"/>
        <end position="43"/>
    </location>
</feature>
<evidence type="ECO:0000313" key="3">
    <source>
        <dbReference type="Proteomes" id="UP000243459"/>
    </source>
</evidence>
<feature type="region of interest" description="Disordered" evidence="1">
    <location>
        <begin position="1"/>
        <end position="64"/>
    </location>
</feature>
<dbReference type="Gramene" id="ONK73935">
    <property type="protein sequence ID" value="ONK73935"/>
    <property type="gene ID" value="A4U43_C03F1100"/>
</dbReference>